<name>A0ABT1Y749_9FIRM</name>
<evidence type="ECO:0000313" key="2">
    <source>
        <dbReference type="EMBL" id="MCR6546712.1"/>
    </source>
</evidence>
<organism evidence="2 3">
    <name type="scientific">Dehalobacterium formicoaceticum</name>
    <dbReference type="NCBI Taxonomy" id="51515"/>
    <lineage>
        <taxon>Bacteria</taxon>
        <taxon>Bacillati</taxon>
        <taxon>Bacillota</taxon>
        <taxon>Clostridia</taxon>
        <taxon>Eubacteriales</taxon>
        <taxon>Peptococcaceae</taxon>
        <taxon>Dehalobacterium</taxon>
    </lineage>
</organism>
<dbReference type="RefSeq" id="WP_089612212.1">
    <property type="nucleotide sequence ID" value="NZ_CP022121.1"/>
</dbReference>
<evidence type="ECO:0000313" key="3">
    <source>
        <dbReference type="Proteomes" id="UP001524944"/>
    </source>
</evidence>
<dbReference type="Proteomes" id="UP001524944">
    <property type="component" value="Unassembled WGS sequence"/>
</dbReference>
<dbReference type="InterPro" id="IPR010982">
    <property type="entry name" value="Lambda_DNA-bd_dom_sf"/>
</dbReference>
<comment type="caution">
    <text evidence="2">The sequence shown here is derived from an EMBL/GenBank/DDBJ whole genome shotgun (WGS) entry which is preliminary data.</text>
</comment>
<dbReference type="InterPro" id="IPR001387">
    <property type="entry name" value="Cro/C1-type_HTH"/>
</dbReference>
<gene>
    <name evidence="2" type="ORF">NVS47_14510</name>
</gene>
<reference evidence="2 3" key="1">
    <citation type="submission" date="2022-08" db="EMBL/GenBank/DDBJ databases">
        <title>Proteogenomics of the novel Dehalobacterium formicoaceticum strain EZ94 highlights a key role of methyltransferases during anaerobic dichloromethane degradation.</title>
        <authorList>
            <person name="Wasmund K."/>
        </authorList>
    </citation>
    <scope>NUCLEOTIDE SEQUENCE [LARGE SCALE GENOMIC DNA]</scope>
    <source>
        <strain evidence="2 3">EZ94</strain>
    </source>
</reference>
<evidence type="ECO:0000259" key="1">
    <source>
        <dbReference type="Pfam" id="PF13443"/>
    </source>
</evidence>
<dbReference type="SUPFAM" id="SSF47413">
    <property type="entry name" value="lambda repressor-like DNA-binding domains"/>
    <property type="match status" value="1"/>
</dbReference>
<dbReference type="EMBL" id="JANPWE010000010">
    <property type="protein sequence ID" value="MCR6546712.1"/>
    <property type="molecule type" value="Genomic_DNA"/>
</dbReference>
<keyword evidence="3" id="KW-1185">Reference proteome</keyword>
<sequence length="74" mass="8107">MNISYKKLWIELIKRDIKKSDLRKLTGLSAGTITKLNKNEPVSVAVLLSVCEVLQCDIGDICSAVSDGNVTENN</sequence>
<dbReference type="Pfam" id="PF13443">
    <property type="entry name" value="HTH_26"/>
    <property type="match status" value="1"/>
</dbReference>
<protein>
    <submittedName>
        <fullName evidence="2">Helix-turn-helix transcriptional regulator</fullName>
    </submittedName>
</protein>
<proteinExistence type="predicted"/>
<feature type="domain" description="HTH cro/C1-type" evidence="1">
    <location>
        <begin position="7"/>
        <end position="65"/>
    </location>
</feature>
<accession>A0ABT1Y749</accession>